<proteinExistence type="predicted"/>
<dbReference type="AlphaFoldDB" id="A0A099LXX0"/>
<comment type="caution">
    <text evidence="5">The sequence shown here is derived from an EMBL/GenBank/DDBJ whole genome shotgun (WGS) entry which is preliminary data.</text>
</comment>
<evidence type="ECO:0000313" key="6">
    <source>
        <dbReference type="Proteomes" id="UP000029994"/>
    </source>
</evidence>
<dbReference type="Pfam" id="PF12833">
    <property type="entry name" value="HTH_18"/>
    <property type="match status" value="1"/>
</dbReference>
<gene>
    <name evidence="5" type="ORF">EA26_12680</name>
</gene>
<evidence type="ECO:0000256" key="3">
    <source>
        <dbReference type="ARBA" id="ARBA00023163"/>
    </source>
</evidence>
<dbReference type="PROSITE" id="PS01124">
    <property type="entry name" value="HTH_ARAC_FAMILY_2"/>
    <property type="match status" value="1"/>
</dbReference>
<keyword evidence="2" id="KW-0238">DNA-binding</keyword>
<keyword evidence="6" id="KW-1185">Reference proteome</keyword>
<dbReference type="Gene3D" id="1.10.10.60">
    <property type="entry name" value="Homeodomain-like"/>
    <property type="match status" value="1"/>
</dbReference>
<dbReference type="PANTHER" id="PTHR43280">
    <property type="entry name" value="ARAC-FAMILY TRANSCRIPTIONAL REGULATOR"/>
    <property type="match status" value="1"/>
</dbReference>
<reference evidence="5 6" key="1">
    <citation type="submission" date="2014-04" db="EMBL/GenBank/DDBJ databases">
        <title>Genome sequencing of Vibrio navarrensis strains.</title>
        <authorList>
            <person name="Gladney L.M."/>
            <person name="Katz L.S."/>
            <person name="Marino-Ramirez L."/>
            <person name="Jordan I.K."/>
        </authorList>
    </citation>
    <scope>NUCLEOTIDE SEQUENCE [LARGE SCALE GENOMIC DNA]</scope>
    <source>
        <strain evidence="5 6">ATCC 51183</strain>
    </source>
</reference>
<dbReference type="EMBL" id="JMCG01000001">
    <property type="protein sequence ID" value="KGK12122.1"/>
    <property type="molecule type" value="Genomic_DNA"/>
</dbReference>
<accession>A0A099LXX0</accession>
<dbReference type="Proteomes" id="UP000029994">
    <property type="component" value="Unassembled WGS sequence"/>
</dbReference>
<dbReference type="RefSeq" id="WP_039429103.1">
    <property type="nucleotide sequence ID" value="NZ_CP061844.1"/>
</dbReference>
<dbReference type="GO" id="GO:0043565">
    <property type="term" value="F:sequence-specific DNA binding"/>
    <property type="evidence" value="ECO:0007669"/>
    <property type="project" value="InterPro"/>
</dbReference>
<dbReference type="SUPFAM" id="SSF46689">
    <property type="entry name" value="Homeodomain-like"/>
    <property type="match status" value="1"/>
</dbReference>
<keyword evidence="3" id="KW-0804">Transcription</keyword>
<name>A0A099LXX0_9VIBR</name>
<evidence type="ECO:0000259" key="4">
    <source>
        <dbReference type="PROSITE" id="PS01124"/>
    </source>
</evidence>
<dbReference type="GO" id="GO:0003700">
    <property type="term" value="F:DNA-binding transcription factor activity"/>
    <property type="evidence" value="ECO:0007669"/>
    <property type="project" value="InterPro"/>
</dbReference>
<dbReference type="SMART" id="SM00342">
    <property type="entry name" value="HTH_ARAC"/>
    <property type="match status" value="1"/>
</dbReference>
<feature type="domain" description="HTH araC/xylS-type" evidence="4">
    <location>
        <begin position="166"/>
        <end position="263"/>
    </location>
</feature>
<evidence type="ECO:0000256" key="1">
    <source>
        <dbReference type="ARBA" id="ARBA00023015"/>
    </source>
</evidence>
<dbReference type="eggNOG" id="COG2207">
    <property type="taxonomic scope" value="Bacteria"/>
</dbReference>
<dbReference type="PANTHER" id="PTHR43280:SF2">
    <property type="entry name" value="HTH-TYPE TRANSCRIPTIONAL REGULATOR EXSA"/>
    <property type="match status" value="1"/>
</dbReference>
<protein>
    <submittedName>
        <fullName evidence="5">AraC family transcriptional regulator</fullName>
    </submittedName>
</protein>
<keyword evidence="1" id="KW-0805">Transcription regulation</keyword>
<evidence type="ECO:0000313" key="5">
    <source>
        <dbReference type="EMBL" id="KGK12122.1"/>
    </source>
</evidence>
<evidence type="ECO:0000256" key="2">
    <source>
        <dbReference type="ARBA" id="ARBA00023125"/>
    </source>
</evidence>
<sequence>MPAIELLTFTHFAPRKQERYPTAQNGLFCVEKGKLQLHPQAGEACLLGEGEFAFYHSDQFKEALALPGEQGFSAVVLIFTPALLQKFRNSYPLASATTSQAEFLTKFGATTPALQQLKQLLIESVSRKSPQLAQEHMALALLSLMVEAQPQLLGSIFAATQFSETQKIICYIEENIDHEISLESLAQHMGMSIATLKRRLAAEEMSFSQLLKIKRISYATNQLRNSHKSINEIATESGFKSAAHFSTAFKALQHMTPKEFRAKVSGKS</sequence>
<dbReference type="InterPro" id="IPR018060">
    <property type="entry name" value="HTH_AraC"/>
</dbReference>
<dbReference type="GeneID" id="43684013"/>
<dbReference type="InterPro" id="IPR009057">
    <property type="entry name" value="Homeodomain-like_sf"/>
</dbReference>
<dbReference type="InterPro" id="IPR020449">
    <property type="entry name" value="Tscrpt_reg_AraC-type_HTH"/>
</dbReference>
<dbReference type="PRINTS" id="PR00032">
    <property type="entry name" value="HTHARAC"/>
</dbReference>
<organism evidence="5 6">
    <name type="scientific">Vibrio navarrensis</name>
    <dbReference type="NCBI Taxonomy" id="29495"/>
    <lineage>
        <taxon>Bacteria</taxon>
        <taxon>Pseudomonadati</taxon>
        <taxon>Pseudomonadota</taxon>
        <taxon>Gammaproteobacteria</taxon>
        <taxon>Vibrionales</taxon>
        <taxon>Vibrionaceae</taxon>
        <taxon>Vibrio</taxon>
    </lineage>
</organism>
<dbReference type="STRING" id="29495.EA26_12680"/>